<protein>
    <submittedName>
        <fullName evidence="1">Alpha/beta hydrolase</fullName>
    </submittedName>
</protein>
<dbReference type="RefSeq" id="WP_128501195.1">
    <property type="nucleotide sequence ID" value="NZ_CP035107.1"/>
</dbReference>
<keyword evidence="1" id="KW-0378">Hydrolase</keyword>
<name>A0A3R5URU7_ORNRH</name>
<dbReference type="SUPFAM" id="SSF53474">
    <property type="entry name" value="alpha/beta-Hydrolases"/>
    <property type="match status" value="1"/>
</dbReference>
<dbReference type="InterPro" id="IPR029058">
    <property type="entry name" value="AB_hydrolase_fold"/>
</dbReference>
<dbReference type="GO" id="GO:0016787">
    <property type="term" value="F:hydrolase activity"/>
    <property type="evidence" value="ECO:0007669"/>
    <property type="project" value="UniProtKB-KW"/>
</dbReference>
<organism evidence="1 2">
    <name type="scientific">Ornithobacterium rhinotracheale</name>
    <dbReference type="NCBI Taxonomy" id="28251"/>
    <lineage>
        <taxon>Bacteria</taxon>
        <taxon>Pseudomonadati</taxon>
        <taxon>Bacteroidota</taxon>
        <taxon>Flavobacteriia</taxon>
        <taxon>Flavobacteriales</taxon>
        <taxon>Weeksellaceae</taxon>
        <taxon>Ornithobacterium</taxon>
    </lineage>
</organism>
<proteinExistence type="predicted"/>
<sequence length="168" mass="19342">MKTLLYLHGLNSCLHDDRRETLQNYDIEILAPSIDYEGKHDLLDIFVEKYKSMDLIVGSSAGGLLGYYLSGILQIPAILFNPALPFAKNYINLPKLAPREKFLQVVIGAQDKVVPPLETFKILNSDDLKNASMEIHWHNQMEHSLPIDIFTEEIAYFFNKIFRQNNFK</sequence>
<reference evidence="1 2" key="1">
    <citation type="submission" date="2019-01" db="EMBL/GenBank/DDBJ databases">
        <title>Whole Genome of Ornithobacterium rhinotracheale FARPER-174b.</title>
        <authorList>
            <person name="Tataje-Lavanda L.A."/>
            <person name="Montalvan A."/>
            <person name="Montesinos R."/>
            <person name="Zimic M."/>
            <person name="Fernandez-Sanchez M."/>
            <person name="Fernandez-Diaz M."/>
        </authorList>
    </citation>
    <scope>NUCLEOTIDE SEQUENCE [LARGE SCALE GENOMIC DNA]</scope>
    <source>
        <strain evidence="1 2">FARPER-174b</strain>
    </source>
</reference>
<dbReference type="Proteomes" id="UP000287701">
    <property type="component" value="Chromosome"/>
</dbReference>
<evidence type="ECO:0000313" key="1">
    <source>
        <dbReference type="EMBL" id="QAR30717.1"/>
    </source>
</evidence>
<gene>
    <name evidence="1" type="ORF">EQP59_04870</name>
</gene>
<dbReference type="InterPro" id="IPR008886">
    <property type="entry name" value="UPF0227/Esterase_YqiA"/>
</dbReference>
<dbReference type="Gene3D" id="3.40.50.1820">
    <property type="entry name" value="alpha/beta hydrolase"/>
    <property type="match status" value="1"/>
</dbReference>
<dbReference type="AlphaFoldDB" id="A0A3R5URU7"/>
<dbReference type="OrthoDB" id="1438136at2"/>
<dbReference type="Pfam" id="PF05728">
    <property type="entry name" value="UPF0227"/>
    <property type="match status" value="1"/>
</dbReference>
<evidence type="ECO:0000313" key="2">
    <source>
        <dbReference type="Proteomes" id="UP000287701"/>
    </source>
</evidence>
<accession>A0A3R5URU7</accession>
<dbReference type="EMBL" id="CP035107">
    <property type="protein sequence ID" value="QAR30717.1"/>
    <property type="molecule type" value="Genomic_DNA"/>
</dbReference>